<accession>A0A5C3EWZ8</accession>
<evidence type="ECO:0000313" key="2">
    <source>
        <dbReference type="Proteomes" id="UP000323386"/>
    </source>
</evidence>
<sequence length="137" mass="14476">MRCSSAPSAPGATAPLPPWTSSDGICLIGHYWGRNCQGRAERALATATLAAPAPRAQPVNLTPLATSAMLSAQASSFLASPAVCSIDPGVRTFATVLDVNREQLLEVGANDQAQLFQLLLHIEQLNKRAKEGNARLR</sequence>
<dbReference type="AlphaFoldDB" id="A0A5C3EWZ8"/>
<organism evidence="1 2">
    <name type="scientific">Pseudozyma flocculosa</name>
    <dbReference type="NCBI Taxonomy" id="84751"/>
    <lineage>
        <taxon>Eukaryota</taxon>
        <taxon>Fungi</taxon>
        <taxon>Dikarya</taxon>
        <taxon>Basidiomycota</taxon>
        <taxon>Ustilaginomycotina</taxon>
        <taxon>Ustilaginomycetes</taxon>
        <taxon>Ustilaginales</taxon>
        <taxon>Ustilaginaceae</taxon>
        <taxon>Pseudozyma</taxon>
    </lineage>
</organism>
<proteinExistence type="predicted"/>
<dbReference type="Proteomes" id="UP000323386">
    <property type="component" value="Unassembled WGS sequence"/>
</dbReference>
<keyword evidence="2" id="KW-1185">Reference proteome</keyword>
<gene>
    <name evidence="1" type="ORF">PSFLO_02063</name>
</gene>
<dbReference type="EMBL" id="OOIP01000004">
    <property type="protein sequence ID" value="SPO36592.1"/>
    <property type="molecule type" value="Genomic_DNA"/>
</dbReference>
<name>A0A5C3EWZ8_9BASI</name>
<evidence type="ECO:0000313" key="1">
    <source>
        <dbReference type="EMBL" id="SPO36592.1"/>
    </source>
</evidence>
<reference evidence="1 2" key="1">
    <citation type="submission" date="2018-03" db="EMBL/GenBank/DDBJ databases">
        <authorList>
            <person name="Guldener U."/>
        </authorList>
    </citation>
    <scope>NUCLEOTIDE SEQUENCE [LARGE SCALE GENOMIC DNA]</scope>
    <source>
        <strain evidence="1 2">DAOM196992</strain>
    </source>
</reference>
<protein>
    <submittedName>
        <fullName evidence="1">Uncharacterized protein</fullName>
    </submittedName>
</protein>